<evidence type="ECO:0000313" key="2">
    <source>
        <dbReference type="EMBL" id="MFC6044166.1"/>
    </source>
</evidence>
<dbReference type="EMBL" id="JBHSRJ010000004">
    <property type="protein sequence ID" value="MFC6044166.1"/>
    <property type="molecule type" value="Genomic_DNA"/>
</dbReference>
<comment type="caution">
    <text evidence="2">The sequence shown here is derived from an EMBL/GenBank/DDBJ whole genome shotgun (WGS) entry which is preliminary data.</text>
</comment>
<keyword evidence="3" id="KW-1185">Reference proteome</keyword>
<feature type="signal peptide" evidence="1">
    <location>
        <begin position="1"/>
        <end position="28"/>
    </location>
</feature>
<dbReference type="RefSeq" id="WP_379155040.1">
    <property type="nucleotide sequence ID" value="NZ_JBHSRJ010000004.1"/>
</dbReference>
<evidence type="ECO:0000313" key="3">
    <source>
        <dbReference type="Proteomes" id="UP001596135"/>
    </source>
</evidence>
<protein>
    <submittedName>
        <fullName evidence="2">Uncharacterized protein</fullName>
    </submittedName>
</protein>
<keyword evidence="1" id="KW-0732">Signal</keyword>
<feature type="chain" id="PRO_5046675015" evidence="1">
    <location>
        <begin position="29"/>
        <end position="197"/>
    </location>
</feature>
<dbReference type="Proteomes" id="UP001596135">
    <property type="component" value="Unassembled WGS sequence"/>
</dbReference>
<gene>
    <name evidence="2" type="ORF">ACFPYL_13805</name>
</gene>
<accession>A0ABW1LL52</accession>
<reference evidence="3" key="1">
    <citation type="journal article" date="2019" name="Int. J. Syst. Evol. Microbiol.">
        <title>The Global Catalogue of Microorganisms (GCM) 10K type strain sequencing project: providing services to taxonomists for standard genome sequencing and annotation.</title>
        <authorList>
            <consortium name="The Broad Institute Genomics Platform"/>
            <consortium name="The Broad Institute Genome Sequencing Center for Infectious Disease"/>
            <person name="Wu L."/>
            <person name="Ma J."/>
        </authorList>
    </citation>
    <scope>NUCLEOTIDE SEQUENCE [LARGE SCALE GENOMIC DNA]</scope>
    <source>
        <strain evidence="3">CCUG 54522</strain>
    </source>
</reference>
<sequence length="197" mass="20652">MTSRVLTAALTVGLAAALLGGSSASISAADAARPTAPRTHLTLQVTGCEGCQIGLTQALNGRRTVWQAKGRTVRDGSVSWNIPTSRTHGLSITVLAPWDGGAGYVPTVAFRYAGERVGSDITNAIARSKRKASACWAGTGSDRATLPITVVHAHSTNPPGDPIRTPRAFTTVTQRWETPMERAWHGISGTQDATYCG</sequence>
<evidence type="ECO:0000256" key="1">
    <source>
        <dbReference type="SAM" id="SignalP"/>
    </source>
</evidence>
<name>A0ABW1LL52_9ACTN</name>
<organism evidence="2 3">
    <name type="scientific">Nocardioides hankookensis</name>
    <dbReference type="NCBI Taxonomy" id="443157"/>
    <lineage>
        <taxon>Bacteria</taxon>
        <taxon>Bacillati</taxon>
        <taxon>Actinomycetota</taxon>
        <taxon>Actinomycetes</taxon>
        <taxon>Propionibacteriales</taxon>
        <taxon>Nocardioidaceae</taxon>
        <taxon>Nocardioides</taxon>
    </lineage>
</organism>
<proteinExistence type="predicted"/>